<sequence>MELYIANAGSLLDYEAPEVRDWASIYNLIALNVSLVDRSNVIQVPFRFRIYPPFEFARIAEADSLSYEACCDRRARELLALQEDLGVPLAVLYSGGIDSTLVLISFAKVLSPAELRERVHVYMSNDSIVENPRFYYDFVRRHCTIRASEDFTSVLDGRHIMVGGEHNDQLFGSDIIGKIVQQQPFSVVHQPYRRDFLVNFFVSKGLPEAAAHHWFSLLDQHIRDTGAPVHSVFEFFWWLNFIFKWQSVYFRILLRVDKAQRSRIDQQFCNRYYHHFYSPAYFQKWSMTHPELKIQDSWASYKFTAKDLIYEFNKDADYRRDKIKIGSLSRLFLQKDTAVGLSSEFAYLDSLRGPDLYQPDNSFKDAS</sequence>
<dbReference type="AlphaFoldDB" id="A0A1M7PKI2"/>
<keyword evidence="2" id="KW-1185">Reference proteome</keyword>
<evidence type="ECO:0008006" key="3">
    <source>
        <dbReference type="Google" id="ProtNLM"/>
    </source>
</evidence>
<dbReference type="STRING" id="551987.SAMN05192549_105169"/>
<evidence type="ECO:0000313" key="1">
    <source>
        <dbReference type="EMBL" id="SHN17666.1"/>
    </source>
</evidence>
<name>A0A1M7PKI2_9BURK</name>
<dbReference type="OrthoDB" id="1420177at2"/>
<evidence type="ECO:0000313" key="2">
    <source>
        <dbReference type="Proteomes" id="UP000184339"/>
    </source>
</evidence>
<dbReference type="EMBL" id="FRCX01000005">
    <property type="protein sequence ID" value="SHN17666.1"/>
    <property type="molecule type" value="Genomic_DNA"/>
</dbReference>
<dbReference type="Proteomes" id="UP000184339">
    <property type="component" value="Unassembled WGS sequence"/>
</dbReference>
<gene>
    <name evidence="1" type="ORF">SAMN05192549_105169</name>
</gene>
<dbReference type="SUPFAM" id="SSF52402">
    <property type="entry name" value="Adenine nucleotide alpha hydrolases-like"/>
    <property type="match status" value="1"/>
</dbReference>
<accession>A0A1M7PKI2</accession>
<organism evidence="1 2">
    <name type="scientific">Duganella sacchari</name>
    <dbReference type="NCBI Taxonomy" id="551987"/>
    <lineage>
        <taxon>Bacteria</taxon>
        <taxon>Pseudomonadati</taxon>
        <taxon>Pseudomonadota</taxon>
        <taxon>Betaproteobacteria</taxon>
        <taxon>Burkholderiales</taxon>
        <taxon>Oxalobacteraceae</taxon>
        <taxon>Telluria group</taxon>
        <taxon>Duganella</taxon>
    </lineage>
</organism>
<dbReference type="RefSeq" id="WP_072784924.1">
    <property type="nucleotide sequence ID" value="NZ_FRCX01000005.1"/>
</dbReference>
<reference evidence="2" key="1">
    <citation type="submission" date="2016-11" db="EMBL/GenBank/DDBJ databases">
        <authorList>
            <person name="Varghese N."/>
            <person name="Submissions S."/>
        </authorList>
    </citation>
    <scope>NUCLEOTIDE SEQUENCE [LARGE SCALE GENOMIC DNA]</scope>
    <source>
        <strain evidence="2">Sac-22</strain>
    </source>
</reference>
<proteinExistence type="predicted"/>
<protein>
    <recommendedName>
        <fullName evidence="3">Asparagine synthase</fullName>
    </recommendedName>
</protein>